<name>A0A195ECW2_9HYME</name>
<sequence length="59" mass="6517">MSGEKGYPSTCAASSSAKRRDEIPRKLEITQNLHFVIHVVSCNLKIRFARAGTTSILII</sequence>
<organism evidence="2 3">
    <name type="scientific">Trachymyrmex cornetzi</name>
    <dbReference type="NCBI Taxonomy" id="471704"/>
    <lineage>
        <taxon>Eukaryota</taxon>
        <taxon>Metazoa</taxon>
        <taxon>Ecdysozoa</taxon>
        <taxon>Arthropoda</taxon>
        <taxon>Hexapoda</taxon>
        <taxon>Insecta</taxon>
        <taxon>Pterygota</taxon>
        <taxon>Neoptera</taxon>
        <taxon>Endopterygota</taxon>
        <taxon>Hymenoptera</taxon>
        <taxon>Apocrita</taxon>
        <taxon>Aculeata</taxon>
        <taxon>Formicoidea</taxon>
        <taxon>Formicidae</taxon>
        <taxon>Myrmicinae</taxon>
        <taxon>Trachymyrmex</taxon>
    </lineage>
</organism>
<evidence type="ECO:0000313" key="2">
    <source>
        <dbReference type="EMBL" id="KYN22951.1"/>
    </source>
</evidence>
<dbReference type="AlphaFoldDB" id="A0A195ECW2"/>
<accession>A0A195ECW2</accession>
<feature type="region of interest" description="Disordered" evidence="1">
    <location>
        <begin position="1"/>
        <end position="20"/>
    </location>
</feature>
<protein>
    <submittedName>
        <fullName evidence="2">Uncharacterized protein</fullName>
    </submittedName>
</protein>
<dbReference type="Proteomes" id="UP000078492">
    <property type="component" value="Unassembled WGS sequence"/>
</dbReference>
<keyword evidence="3" id="KW-1185">Reference proteome</keyword>
<dbReference type="EMBL" id="KQ979074">
    <property type="protein sequence ID" value="KYN22951.1"/>
    <property type="molecule type" value="Genomic_DNA"/>
</dbReference>
<evidence type="ECO:0000256" key="1">
    <source>
        <dbReference type="SAM" id="MobiDB-lite"/>
    </source>
</evidence>
<reference evidence="2 3" key="1">
    <citation type="submission" date="2015-09" db="EMBL/GenBank/DDBJ databases">
        <title>Trachymyrmex cornetzi WGS genome.</title>
        <authorList>
            <person name="Nygaard S."/>
            <person name="Hu H."/>
            <person name="Boomsma J."/>
            <person name="Zhang G."/>
        </authorList>
    </citation>
    <scope>NUCLEOTIDE SEQUENCE [LARGE SCALE GENOMIC DNA]</scope>
    <source>
        <strain evidence="2">Tcor2-1</strain>
        <tissue evidence="2">Whole body</tissue>
    </source>
</reference>
<proteinExistence type="predicted"/>
<gene>
    <name evidence="2" type="ORF">ALC57_04734</name>
</gene>
<evidence type="ECO:0000313" key="3">
    <source>
        <dbReference type="Proteomes" id="UP000078492"/>
    </source>
</evidence>